<accession>A0A9P4J5P2</accession>
<comment type="caution">
    <text evidence="2">The sequence shown here is derived from an EMBL/GenBank/DDBJ whole genome shotgun (WGS) entry which is preliminary data.</text>
</comment>
<gene>
    <name evidence="2" type="ORF">K461DRAFT_119017</name>
</gene>
<reference evidence="2" key="1">
    <citation type="journal article" date="2020" name="Stud. Mycol.">
        <title>101 Dothideomycetes genomes: a test case for predicting lifestyles and emergence of pathogens.</title>
        <authorList>
            <person name="Haridas S."/>
            <person name="Albert R."/>
            <person name="Binder M."/>
            <person name="Bloem J."/>
            <person name="Labutti K."/>
            <person name="Salamov A."/>
            <person name="Andreopoulos B."/>
            <person name="Baker S."/>
            <person name="Barry K."/>
            <person name="Bills G."/>
            <person name="Bluhm B."/>
            <person name="Cannon C."/>
            <person name="Castanera R."/>
            <person name="Culley D."/>
            <person name="Daum C."/>
            <person name="Ezra D."/>
            <person name="Gonzalez J."/>
            <person name="Henrissat B."/>
            <person name="Kuo A."/>
            <person name="Liang C."/>
            <person name="Lipzen A."/>
            <person name="Lutzoni F."/>
            <person name="Magnuson J."/>
            <person name="Mondo S."/>
            <person name="Nolan M."/>
            <person name="Ohm R."/>
            <person name="Pangilinan J."/>
            <person name="Park H.-J."/>
            <person name="Ramirez L."/>
            <person name="Alfaro M."/>
            <person name="Sun H."/>
            <person name="Tritt A."/>
            <person name="Yoshinaga Y."/>
            <person name="Zwiers L.-H."/>
            <person name="Turgeon B."/>
            <person name="Goodwin S."/>
            <person name="Spatafora J."/>
            <person name="Crous P."/>
            <person name="Grigoriev I."/>
        </authorList>
    </citation>
    <scope>NUCLEOTIDE SEQUENCE</scope>
    <source>
        <strain evidence="2">CBS 260.36</strain>
    </source>
</reference>
<feature type="region of interest" description="Disordered" evidence="1">
    <location>
        <begin position="53"/>
        <end position="73"/>
    </location>
</feature>
<dbReference type="Proteomes" id="UP000799439">
    <property type="component" value="Unassembled WGS sequence"/>
</dbReference>
<organism evidence="2 3">
    <name type="scientific">Myriangium duriaei CBS 260.36</name>
    <dbReference type="NCBI Taxonomy" id="1168546"/>
    <lineage>
        <taxon>Eukaryota</taxon>
        <taxon>Fungi</taxon>
        <taxon>Dikarya</taxon>
        <taxon>Ascomycota</taxon>
        <taxon>Pezizomycotina</taxon>
        <taxon>Dothideomycetes</taxon>
        <taxon>Dothideomycetidae</taxon>
        <taxon>Myriangiales</taxon>
        <taxon>Myriangiaceae</taxon>
        <taxon>Myriangium</taxon>
    </lineage>
</organism>
<evidence type="ECO:0000256" key="1">
    <source>
        <dbReference type="SAM" id="MobiDB-lite"/>
    </source>
</evidence>
<name>A0A9P4J5P2_9PEZI</name>
<feature type="compositionally biased region" description="Polar residues" evidence="1">
    <location>
        <begin position="54"/>
        <end position="64"/>
    </location>
</feature>
<keyword evidence="3" id="KW-1185">Reference proteome</keyword>
<proteinExistence type="predicted"/>
<protein>
    <submittedName>
        <fullName evidence="2">Uncharacterized protein</fullName>
    </submittedName>
</protein>
<dbReference type="AlphaFoldDB" id="A0A9P4J5P2"/>
<dbReference type="EMBL" id="ML996084">
    <property type="protein sequence ID" value="KAF2153932.1"/>
    <property type="molecule type" value="Genomic_DNA"/>
</dbReference>
<evidence type="ECO:0000313" key="3">
    <source>
        <dbReference type="Proteomes" id="UP000799439"/>
    </source>
</evidence>
<sequence>MCLTRNHLPFIPSLTTSAGDLFSFPCFHPFCSHHQICRSPRFYATFMTFAGRQSPHSISTSSRPPNVAMGFRF</sequence>
<evidence type="ECO:0000313" key="2">
    <source>
        <dbReference type="EMBL" id="KAF2153932.1"/>
    </source>
</evidence>